<reference evidence="2" key="1">
    <citation type="submission" date="2022-11" db="UniProtKB">
        <authorList>
            <consortium name="WormBaseParasite"/>
        </authorList>
    </citation>
    <scope>IDENTIFICATION</scope>
</reference>
<name>A0AC34RDC8_9BILA</name>
<accession>A0AC34RDC8</accession>
<proteinExistence type="predicted"/>
<dbReference type="WBParaSite" id="JU765_v2.g5655.t1">
    <property type="protein sequence ID" value="JU765_v2.g5655.t1"/>
    <property type="gene ID" value="JU765_v2.g5655"/>
</dbReference>
<evidence type="ECO:0000313" key="1">
    <source>
        <dbReference type="Proteomes" id="UP000887576"/>
    </source>
</evidence>
<protein>
    <submittedName>
        <fullName evidence="2">Uncharacterized protein</fullName>
    </submittedName>
</protein>
<dbReference type="Proteomes" id="UP000887576">
    <property type="component" value="Unplaced"/>
</dbReference>
<sequence>MSHERIQQLLFANDQLESYIQALKTQLMQNGIVPVEINRTNNASGISAHRQLINNARRITQQQVPNQGNQVGVMQQRVVVELQITEQERAPMNPDQLPVYVLGHGNLNNPRPVQPATNRTIGEWTEQHRLRNHGNRTPRVERRSGGYAEAFMQLIRNAVDEVNANVDDDETKFKHLRNQLEKSLQKIEALKVENLKMKKELESFKKQSDDVLNQFNELLAEFELLKMNTIGGQN</sequence>
<organism evidence="1 2">
    <name type="scientific">Panagrolaimus sp. JU765</name>
    <dbReference type="NCBI Taxonomy" id="591449"/>
    <lineage>
        <taxon>Eukaryota</taxon>
        <taxon>Metazoa</taxon>
        <taxon>Ecdysozoa</taxon>
        <taxon>Nematoda</taxon>
        <taxon>Chromadorea</taxon>
        <taxon>Rhabditida</taxon>
        <taxon>Tylenchina</taxon>
        <taxon>Panagrolaimomorpha</taxon>
        <taxon>Panagrolaimoidea</taxon>
        <taxon>Panagrolaimidae</taxon>
        <taxon>Panagrolaimus</taxon>
    </lineage>
</organism>
<evidence type="ECO:0000313" key="2">
    <source>
        <dbReference type="WBParaSite" id="JU765_v2.g5655.t1"/>
    </source>
</evidence>